<organism evidence="1 2">
    <name type="scientific">Pseudonocardia petroleophila</name>
    <dbReference type="NCBI Taxonomy" id="37331"/>
    <lineage>
        <taxon>Bacteria</taxon>
        <taxon>Bacillati</taxon>
        <taxon>Actinomycetota</taxon>
        <taxon>Actinomycetes</taxon>
        <taxon>Pseudonocardiales</taxon>
        <taxon>Pseudonocardiaceae</taxon>
        <taxon>Pseudonocardia</taxon>
    </lineage>
</organism>
<dbReference type="RefSeq" id="WP_185722442.1">
    <property type="nucleotide sequence ID" value="NZ_BAAAWI010000001.1"/>
</dbReference>
<dbReference type="Pfam" id="PF21863">
    <property type="entry name" value="HTH_67"/>
    <property type="match status" value="1"/>
</dbReference>
<dbReference type="EMBL" id="CP060131">
    <property type="protein sequence ID" value="QNG55597.1"/>
    <property type="molecule type" value="Genomic_DNA"/>
</dbReference>
<dbReference type="Proteomes" id="UP000515728">
    <property type="component" value="Chromosome"/>
</dbReference>
<protein>
    <recommendedName>
        <fullName evidence="3">SalK</fullName>
    </recommendedName>
</protein>
<sequence length="282" mass="29595">MWRAVEPIHAVTYFAPESKAACDALGTRGYWMSYFGLRAAPLGAAPPELVTALFYNFHPAHVARAVPDVWAVAPPERYLEARLEAVDAALRRLVGPEVLAGPEVAEAASIARAAALAAPTAGRALAAANAALPWPDAPHLVLWQAQTVLREHRGDGHVAALLTAGLDPLEALVVFAADLGLDAAALRLRRGWSEQEWDAAVGRLAERGLLDAAGALDEEGRLLRAEVEAHTDALADVPWLAVGAERAERLVELAAPLVAALAAGDGFAPDNPMGLRLLPAAG</sequence>
<keyword evidence="2" id="KW-1185">Reference proteome</keyword>
<evidence type="ECO:0000313" key="1">
    <source>
        <dbReference type="EMBL" id="QNG55597.1"/>
    </source>
</evidence>
<reference evidence="1 2" key="1">
    <citation type="submission" date="2020-08" db="EMBL/GenBank/DDBJ databases">
        <authorList>
            <person name="Mo P."/>
        </authorList>
    </citation>
    <scope>NUCLEOTIDE SEQUENCE [LARGE SCALE GENOMIC DNA]</scope>
    <source>
        <strain evidence="1 2">CGMCC 4.1532</strain>
    </source>
</reference>
<dbReference type="InterPro" id="IPR054058">
    <property type="entry name" value="HTH_67"/>
</dbReference>
<dbReference type="AlphaFoldDB" id="A0A7G7MS36"/>
<dbReference type="KEGG" id="ppel:H6H00_14170"/>
<gene>
    <name evidence="1" type="ORF">H6H00_14170</name>
</gene>
<evidence type="ECO:0000313" key="2">
    <source>
        <dbReference type="Proteomes" id="UP000515728"/>
    </source>
</evidence>
<dbReference type="NCBIfam" id="NF047719">
    <property type="entry name" value="SCO6745_fam_HTH"/>
    <property type="match status" value="1"/>
</dbReference>
<accession>A0A7G7MS36</accession>
<name>A0A7G7MS36_9PSEU</name>
<evidence type="ECO:0008006" key="3">
    <source>
        <dbReference type="Google" id="ProtNLM"/>
    </source>
</evidence>
<proteinExistence type="predicted"/>